<dbReference type="InterPro" id="IPR027417">
    <property type="entry name" value="P-loop_NTPase"/>
</dbReference>
<evidence type="ECO:0000313" key="4">
    <source>
        <dbReference type="Proteomes" id="UP000631114"/>
    </source>
</evidence>
<dbReference type="SUPFAM" id="SSF52540">
    <property type="entry name" value="P-loop containing nucleoside triphosphate hydrolases"/>
    <property type="match status" value="1"/>
</dbReference>
<keyword evidence="4" id="KW-1185">Reference proteome</keyword>
<evidence type="ECO:0000259" key="2">
    <source>
        <dbReference type="Pfam" id="PF13086"/>
    </source>
</evidence>
<dbReference type="PANTHER" id="PTHR10887:SF515">
    <property type="entry name" value="P-LOOP CONTAINING NUCLEOSIDE TRIPHOSPHATE HYDROLASES SUPERFAMILY PROTEIN"/>
    <property type="match status" value="1"/>
</dbReference>
<evidence type="ECO:0000313" key="3">
    <source>
        <dbReference type="EMBL" id="KAF9603715.1"/>
    </source>
</evidence>
<organism evidence="3 4">
    <name type="scientific">Coptis chinensis</name>
    <dbReference type="NCBI Taxonomy" id="261450"/>
    <lineage>
        <taxon>Eukaryota</taxon>
        <taxon>Viridiplantae</taxon>
        <taxon>Streptophyta</taxon>
        <taxon>Embryophyta</taxon>
        <taxon>Tracheophyta</taxon>
        <taxon>Spermatophyta</taxon>
        <taxon>Magnoliopsida</taxon>
        <taxon>Ranunculales</taxon>
        <taxon>Ranunculaceae</taxon>
        <taxon>Coptidoideae</taxon>
        <taxon>Coptis</taxon>
    </lineage>
</organism>
<sequence>MNLKLLALAWLYIDNARCKHIFPVRLVWGPPGTGKTKTVSTLLFNLLEMRCRTLACAPTNVAITELSARVVKLMREAYGLDYRNNASLCSFRDLLLFGNDMC</sequence>
<name>A0A835LQH7_9MAGN</name>
<evidence type="ECO:0000256" key="1">
    <source>
        <dbReference type="SAM" id="SignalP"/>
    </source>
</evidence>
<reference evidence="3 4" key="1">
    <citation type="submission" date="2020-10" db="EMBL/GenBank/DDBJ databases">
        <title>The Coptis chinensis genome and diversification of protoberbering-type alkaloids.</title>
        <authorList>
            <person name="Wang B."/>
            <person name="Shu S."/>
            <person name="Song C."/>
            <person name="Liu Y."/>
        </authorList>
    </citation>
    <scope>NUCLEOTIDE SEQUENCE [LARGE SCALE GENOMIC DNA]</scope>
    <source>
        <strain evidence="3">HL-2020</strain>
        <tissue evidence="3">Leaf</tissue>
    </source>
</reference>
<keyword evidence="1" id="KW-0732">Signal</keyword>
<dbReference type="AlphaFoldDB" id="A0A835LQH7"/>
<accession>A0A835LQH7</accession>
<dbReference type="OrthoDB" id="3156807at2759"/>
<dbReference type="Pfam" id="PF13086">
    <property type="entry name" value="AAA_11"/>
    <property type="match status" value="1"/>
</dbReference>
<dbReference type="Proteomes" id="UP000631114">
    <property type="component" value="Unassembled WGS sequence"/>
</dbReference>
<gene>
    <name evidence="3" type="ORF">IFM89_037478</name>
</gene>
<dbReference type="PANTHER" id="PTHR10887">
    <property type="entry name" value="DNA2/NAM7 HELICASE FAMILY"/>
    <property type="match status" value="1"/>
</dbReference>
<dbReference type="InterPro" id="IPR041677">
    <property type="entry name" value="DNA2/NAM7_AAA_11"/>
</dbReference>
<proteinExistence type="predicted"/>
<feature type="domain" description="DNA2/NAM7 helicase helicase" evidence="2">
    <location>
        <begin position="24"/>
        <end position="74"/>
    </location>
</feature>
<dbReference type="Gene3D" id="3.40.50.300">
    <property type="entry name" value="P-loop containing nucleotide triphosphate hydrolases"/>
    <property type="match status" value="1"/>
</dbReference>
<feature type="signal peptide" evidence="1">
    <location>
        <begin position="1"/>
        <end position="18"/>
    </location>
</feature>
<comment type="caution">
    <text evidence="3">The sequence shown here is derived from an EMBL/GenBank/DDBJ whole genome shotgun (WGS) entry which is preliminary data.</text>
</comment>
<protein>
    <recommendedName>
        <fullName evidence="2">DNA2/NAM7 helicase helicase domain-containing protein</fullName>
    </recommendedName>
</protein>
<dbReference type="GO" id="GO:0004386">
    <property type="term" value="F:helicase activity"/>
    <property type="evidence" value="ECO:0007669"/>
    <property type="project" value="InterPro"/>
</dbReference>
<feature type="chain" id="PRO_5032858091" description="DNA2/NAM7 helicase helicase domain-containing protein" evidence="1">
    <location>
        <begin position="19"/>
        <end position="102"/>
    </location>
</feature>
<dbReference type="EMBL" id="JADFTS010000006">
    <property type="protein sequence ID" value="KAF9603715.1"/>
    <property type="molecule type" value="Genomic_DNA"/>
</dbReference>
<dbReference type="InterPro" id="IPR045055">
    <property type="entry name" value="DNA2/NAM7-like"/>
</dbReference>